<evidence type="ECO:0000256" key="1">
    <source>
        <dbReference type="SAM" id="Phobius"/>
    </source>
</evidence>
<feature type="transmembrane region" description="Helical" evidence="1">
    <location>
        <begin position="6"/>
        <end position="26"/>
    </location>
</feature>
<keyword evidence="1" id="KW-0472">Membrane</keyword>
<dbReference type="AlphaFoldDB" id="A0A239DT85"/>
<name>A0A239DT85_9BURK</name>
<protein>
    <submittedName>
        <fullName evidence="2">Uncharacterized protein</fullName>
    </submittedName>
</protein>
<dbReference type="Proteomes" id="UP000198284">
    <property type="component" value="Unassembled WGS sequence"/>
</dbReference>
<gene>
    <name evidence="2" type="ORF">SAMN06265795_102327</name>
</gene>
<sequence>MDDFLTMLPLVPAMLVVGIFVVRRSMASRELIHQRRMNTRSDVRLNEKRPPRIKK</sequence>
<keyword evidence="1" id="KW-0812">Transmembrane</keyword>
<keyword evidence="3" id="KW-1185">Reference proteome</keyword>
<dbReference type="EMBL" id="FZOT01000002">
    <property type="protein sequence ID" value="SNS34932.1"/>
    <property type="molecule type" value="Genomic_DNA"/>
</dbReference>
<keyword evidence="1" id="KW-1133">Transmembrane helix</keyword>
<proteinExistence type="predicted"/>
<evidence type="ECO:0000313" key="3">
    <source>
        <dbReference type="Proteomes" id="UP000198284"/>
    </source>
</evidence>
<accession>A0A239DT85</accession>
<dbReference type="RefSeq" id="WP_176442319.1">
    <property type="nucleotide sequence ID" value="NZ_FZOT01000002.1"/>
</dbReference>
<organism evidence="2 3">
    <name type="scientific">Noviherbaspirillum humi</name>
    <dbReference type="NCBI Taxonomy" id="1688639"/>
    <lineage>
        <taxon>Bacteria</taxon>
        <taxon>Pseudomonadati</taxon>
        <taxon>Pseudomonadota</taxon>
        <taxon>Betaproteobacteria</taxon>
        <taxon>Burkholderiales</taxon>
        <taxon>Oxalobacteraceae</taxon>
        <taxon>Noviherbaspirillum</taxon>
    </lineage>
</organism>
<evidence type="ECO:0000313" key="2">
    <source>
        <dbReference type="EMBL" id="SNS34932.1"/>
    </source>
</evidence>
<reference evidence="2 3" key="1">
    <citation type="submission" date="2017-06" db="EMBL/GenBank/DDBJ databases">
        <authorList>
            <person name="Kim H.J."/>
            <person name="Triplett B.A."/>
        </authorList>
    </citation>
    <scope>NUCLEOTIDE SEQUENCE [LARGE SCALE GENOMIC DNA]</scope>
    <source>
        <strain evidence="2 3">U15</strain>
    </source>
</reference>